<evidence type="ECO:0000313" key="1">
    <source>
        <dbReference type="EMBL" id="AOE44544.1"/>
    </source>
</evidence>
<evidence type="ECO:0000313" key="2">
    <source>
        <dbReference type="Proteomes" id="UP000203357"/>
    </source>
</evidence>
<dbReference type="EMBL" id="KX557281">
    <property type="protein sequence ID" value="AOE44544.1"/>
    <property type="molecule type" value="Genomic_DNA"/>
</dbReference>
<dbReference type="GeneID" id="29067926"/>
<reference evidence="2" key="1">
    <citation type="submission" date="2016-07" db="EMBL/GenBank/DDBJ databases">
        <authorList>
            <person name="Florea S."/>
            <person name="Webb J.S."/>
            <person name="Jaromczyk J."/>
            <person name="Schardl C.L."/>
        </authorList>
    </citation>
    <scope>NUCLEOTIDE SEQUENCE [LARGE SCALE GENOMIC DNA]</scope>
</reference>
<proteinExistence type="predicted"/>
<protein>
    <submittedName>
        <fullName evidence="1">Uncharacterized protein</fullName>
    </submittedName>
</protein>
<keyword evidence="2" id="KW-1185">Reference proteome</keyword>
<dbReference type="Proteomes" id="UP000203357">
    <property type="component" value="Segment"/>
</dbReference>
<sequence length="121" mass="13774">MTTKMPDEGQFIEVRNLDGKSVEIVRNIRDVVIRLRGKPYEEGQRMIGSNIVVEARVYNNQTRLFETDWINVPAMSASVYADANSFCTADIHVHPRELINVEALLMKEEKYDDDTESGGPD</sequence>
<accession>A0A1B3B0L9</accession>
<dbReference type="KEGG" id="vg:29067926"/>
<organism evidence="1 2">
    <name type="scientific">Gordonia phage Jumbo</name>
    <dbReference type="NCBI Taxonomy" id="1887650"/>
    <lineage>
        <taxon>Viruses</taxon>
        <taxon>Duplodnaviria</taxon>
        <taxon>Heunggongvirae</taxon>
        <taxon>Uroviricota</taxon>
        <taxon>Caudoviricetes</taxon>
        <taxon>Gorjumvirus</taxon>
        <taxon>Gorjumvirus jumbo</taxon>
    </lineage>
</organism>
<gene>
    <name evidence="1" type="primary">33</name>
    <name evidence="1" type="ORF">SEA_JUMBO_33</name>
</gene>
<name>A0A1B3B0L9_9CAUD</name>
<dbReference type="RefSeq" id="YP_009290998.1">
    <property type="nucleotide sequence ID" value="NC_031109.1"/>
</dbReference>